<dbReference type="SMART" id="SM00360">
    <property type="entry name" value="RRM"/>
    <property type="match status" value="2"/>
</dbReference>
<comment type="caution">
    <text evidence="4">The sequence shown here is derived from an EMBL/GenBank/DDBJ whole genome shotgun (WGS) entry which is preliminary data.</text>
</comment>
<dbReference type="InterPro" id="IPR000504">
    <property type="entry name" value="RRM_dom"/>
</dbReference>
<dbReference type="EMBL" id="CARXXK010000001">
    <property type="protein sequence ID" value="CAI6343192.1"/>
    <property type="molecule type" value="Genomic_DNA"/>
</dbReference>
<evidence type="ECO:0000256" key="1">
    <source>
        <dbReference type="ARBA" id="ARBA00022884"/>
    </source>
</evidence>
<accession>A0AAV0VIY4</accession>
<keyword evidence="5" id="KW-1185">Reference proteome</keyword>
<keyword evidence="1 2" id="KW-0694">RNA-binding</keyword>
<reference evidence="4 5" key="1">
    <citation type="submission" date="2023-01" db="EMBL/GenBank/DDBJ databases">
        <authorList>
            <person name="Whitehead M."/>
        </authorList>
    </citation>
    <scope>NUCLEOTIDE SEQUENCE [LARGE SCALE GENOMIC DNA]</scope>
</reference>
<gene>
    <name evidence="4" type="ORF">MEUPH1_LOCUS488</name>
</gene>
<dbReference type="GO" id="GO:0003723">
    <property type="term" value="F:RNA binding"/>
    <property type="evidence" value="ECO:0007669"/>
    <property type="project" value="UniProtKB-UniRule"/>
</dbReference>
<dbReference type="AlphaFoldDB" id="A0AAV0VIY4"/>
<dbReference type="InterPro" id="IPR012677">
    <property type="entry name" value="Nucleotide-bd_a/b_plait_sf"/>
</dbReference>
<organism evidence="4 5">
    <name type="scientific">Macrosiphum euphorbiae</name>
    <name type="common">potato aphid</name>
    <dbReference type="NCBI Taxonomy" id="13131"/>
    <lineage>
        <taxon>Eukaryota</taxon>
        <taxon>Metazoa</taxon>
        <taxon>Ecdysozoa</taxon>
        <taxon>Arthropoda</taxon>
        <taxon>Hexapoda</taxon>
        <taxon>Insecta</taxon>
        <taxon>Pterygota</taxon>
        <taxon>Neoptera</taxon>
        <taxon>Paraneoptera</taxon>
        <taxon>Hemiptera</taxon>
        <taxon>Sternorrhyncha</taxon>
        <taxon>Aphidomorpha</taxon>
        <taxon>Aphidoidea</taxon>
        <taxon>Aphididae</taxon>
        <taxon>Macrosiphini</taxon>
        <taxon>Macrosiphum</taxon>
    </lineage>
</organism>
<feature type="domain" description="RRM" evidence="3">
    <location>
        <begin position="123"/>
        <end position="195"/>
    </location>
</feature>
<dbReference type="Gene3D" id="3.30.70.330">
    <property type="match status" value="2"/>
</dbReference>
<evidence type="ECO:0000259" key="3">
    <source>
        <dbReference type="PROSITE" id="PS50102"/>
    </source>
</evidence>
<evidence type="ECO:0000313" key="5">
    <source>
        <dbReference type="Proteomes" id="UP001160148"/>
    </source>
</evidence>
<dbReference type="InterPro" id="IPR035979">
    <property type="entry name" value="RBD_domain_sf"/>
</dbReference>
<dbReference type="SUPFAM" id="SSF54928">
    <property type="entry name" value="RNA-binding domain, RBD"/>
    <property type="match status" value="1"/>
</dbReference>
<evidence type="ECO:0000313" key="4">
    <source>
        <dbReference type="EMBL" id="CAI6343192.1"/>
    </source>
</evidence>
<dbReference type="PROSITE" id="PS50102">
    <property type="entry name" value="RRM"/>
    <property type="match status" value="1"/>
</dbReference>
<dbReference type="Pfam" id="PF00076">
    <property type="entry name" value="RRM_1"/>
    <property type="match status" value="1"/>
</dbReference>
<dbReference type="PANTHER" id="PTHR21245">
    <property type="entry name" value="HETEROGENEOUS NUCLEAR RIBONUCLEOPROTEIN"/>
    <property type="match status" value="1"/>
</dbReference>
<proteinExistence type="predicted"/>
<dbReference type="Proteomes" id="UP001160148">
    <property type="component" value="Unassembled WGS sequence"/>
</dbReference>
<name>A0AAV0VIY4_9HEMI</name>
<protein>
    <recommendedName>
        <fullName evidence="3">RRM domain-containing protein</fullName>
    </recommendedName>
</protein>
<evidence type="ECO:0000256" key="2">
    <source>
        <dbReference type="PROSITE-ProRule" id="PRU00176"/>
    </source>
</evidence>
<sequence>MTDLSTVAAVLETPIAGLPAVGAPNREDARRLFMGNLPKVKSEVEICEEVSRITDGLVRVITYKNFENPLLHRGFCFLDYESSTAAAEAKRRLFRCTVFGCKTIVDWADPEPEVDAQQMATVRILFVRQYGGTLDERTLAEVFGRYGKVERVKNLKNYSFVHFERRSDARDAMNALDGAVDEASGVRVDVSWAKPPAEKRIREQVLRDRERRIRLQAYAMPRTEHNFVPNVRFNNKTTFLANTSSFTSNTNTSISSISTVPYSNYDHYEYNFGRKTYACTCQDKRSFETDPLQRQPEQQRRQSEQQQNCRCIVGTSVPTAADSLVDSCCHSSERVNRYDDSGRTWRQQQRMPLQQRHTVDTHFAGSSTARHDHGDCANDISDLDSIILNFFHKMSHTT</sequence>